<dbReference type="SUPFAM" id="SSF46785">
    <property type="entry name" value="Winged helix' DNA-binding domain"/>
    <property type="match status" value="1"/>
</dbReference>
<dbReference type="InterPro" id="IPR000847">
    <property type="entry name" value="LysR_HTH_N"/>
</dbReference>
<evidence type="ECO:0000256" key="2">
    <source>
        <dbReference type="ARBA" id="ARBA00023015"/>
    </source>
</evidence>
<protein>
    <submittedName>
        <fullName evidence="6">DNA-binding transcriptional LysR family regulator</fullName>
    </submittedName>
</protein>
<organism evidence="6 7">
    <name type="scientific">Paraburkholderia caledonica</name>
    <dbReference type="NCBI Taxonomy" id="134536"/>
    <lineage>
        <taxon>Bacteria</taxon>
        <taxon>Pseudomonadati</taxon>
        <taxon>Pseudomonadota</taxon>
        <taxon>Betaproteobacteria</taxon>
        <taxon>Burkholderiales</taxon>
        <taxon>Burkholderiaceae</taxon>
        <taxon>Paraburkholderia</taxon>
    </lineage>
</organism>
<evidence type="ECO:0000259" key="5">
    <source>
        <dbReference type="PROSITE" id="PS50931"/>
    </source>
</evidence>
<dbReference type="GO" id="GO:0003677">
    <property type="term" value="F:DNA binding"/>
    <property type="evidence" value="ECO:0007669"/>
    <property type="project" value="UniProtKB-KW"/>
</dbReference>
<keyword evidence="4" id="KW-0804">Transcription</keyword>
<proteinExistence type="inferred from homology"/>
<evidence type="ECO:0000313" key="6">
    <source>
        <dbReference type="EMBL" id="MDP9650618.1"/>
    </source>
</evidence>
<dbReference type="EMBL" id="JAURTK010000011">
    <property type="protein sequence ID" value="MDP9650618.1"/>
    <property type="molecule type" value="Genomic_DNA"/>
</dbReference>
<dbReference type="InterPro" id="IPR050176">
    <property type="entry name" value="LTTR"/>
</dbReference>
<dbReference type="Gene3D" id="3.40.190.10">
    <property type="entry name" value="Periplasmic binding protein-like II"/>
    <property type="match status" value="2"/>
</dbReference>
<dbReference type="Gene3D" id="1.10.10.10">
    <property type="entry name" value="Winged helix-like DNA-binding domain superfamily/Winged helix DNA-binding domain"/>
    <property type="match status" value="1"/>
</dbReference>
<dbReference type="PRINTS" id="PR00039">
    <property type="entry name" value="HTHLYSR"/>
</dbReference>
<dbReference type="PANTHER" id="PTHR30579:SF7">
    <property type="entry name" value="HTH-TYPE TRANSCRIPTIONAL REGULATOR LRHA-RELATED"/>
    <property type="match status" value="1"/>
</dbReference>
<dbReference type="SUPFAM" id="SSF53850">
    <property type="entry name" value="Periplasmic binding protein-like II"/>
    <property type="match status" value="1"/>
</dbReference>
<gene>
    <name evidence="6" type="ORF">J2793_006092</name>
</gene>
<dbReference type="Proteomes" id="UP001229486">
    <property type="component" value="Unassembled WGS sequence"/>
</dbReference>
<reference evidence="6" key="1">
    <citation type="submission" date="2023-07" db="EMBL/GenBank/DDBJ databases">
        <title>Sorghum-associated microbial communities from plants grown in Nebraska, USA.</title>
        <authorList>
            <person name="Schachtman D."/>
        </authorList>
    </citation>
    <scope>NUCLEOTIDE SEQUENCE</scope>
    <source>
        <strain evidence="6">DS1061</strain>
    </source>
</reference>
<dbReference type="PROSITE" id="PS50931">
    <property type="entry name" value="HTH_LYSR"/>
    <property type="match status" value="1"/>
</dbReference>
<evidence type="ECO:0000313" key="7">
    <source>
        <dbReference type="Proteomes" id="UP001229486"/>
    </source>
</evidence>
<evidence type="ECO:0000256" key="4">
    <source>
        <dbReference type="ARBA" id="ARBA00023163"/>
    </source>
</evidence>
<dbReference type="Pfam" id="PF03466">
    <property type="entry name" value="LysR_substrate"/>
    <property type="match status" value="1"/>
</dbReference>
<dbReference type="InterPro" id="IPR036388">
    <property type="entry name" value="WH-like_DNA-bd_sf"/>
</dbReference>
<dbReference type="AlphaFoldDB" id="A0AB73IKS4"/>
<feature type="domain" description="HTH lysR-type" evidence="5">
    <location>
        <begin position="18"/>
        <end position="75"/>
    </location>
</feature>
<dbReference type="Pfam" id="PF00126">
    <property type="entry name" value="HTH_1"/>
    <property type="match status" value="1"/>
</dbReference>
<dbReference type="InterPro" id="IPR036390">
    <property type="entry name" value="WH_DNA-bd_sf"/>
</dbReference>
<keyword evidence="3 6" id="KW-0238">DNA-binding</keyword>
<sequence>MNRYFWLFHLYSLEMKVLDLDAVRAFVLVADLCSFTRAAAALDTTQSAVSLKLKRLEVHLGKQLLERTPRVVRLSVDGKAFLSAARDLLTAHERALGSLSVDRRRLSLGLSEHVAGPDLPQLLARLNAHDPGLVVELHLGTSAALLAHFDERRLDAVIIRYGADEPPRDDAQVLFSEPLEWLATPAWLPRMGEPLALALLSPPCNVRDVALRTLTEASVAWQEVFVGGGVAAVGAAVAAGLAVSPLARRVAPRGLIDVGGRLGLPRPPESRVTLHSRVRDERSKETLRLVTNGLASG</sequence>
<comment type="similarity">
    <text evidence="1">Belongs to the LysR transcriptional regulatory family.</text>
</comment>
<dbReference type="InterPro" id="IPR005119">
    <property type="entry name" value="LysR_subst-bd"/>
</dbReference>
<accession>A0AB73IKS4</accession>
<evidence type="ECO:0000256" key="3">
    <source>
        <dbReference type="ARBA" id="ARBA00023125"/>
    </source>
</evidence>
<dbReference type="PANTHER" id="PTHR30579">
    <property type="entry name" value="TRANSCRIPTIONAL REGULATOR"/>
    <property type="match status" value="1"/>
</dbReference>
<keyword evidence="2" id="KW-0805">Transcription regulation</keyword>
<evidence type="ECO:0000256" key="1">
    <source>
        <dbReference type="ARBA" id="ARBA00009437"/>
    </source>
</evidence>
<comment type="caution">
    <text evidence="6">The sequence shown here is derived from an EMBL/GenBank/DDBJ whole genome shotgun (WGS) entry which is preliminary data.</text>
</comment>
<dbReference type="GO" id="GO:0003700">
    <property type="term" value="F:DNA-binding transcription factor activity"/>
    <property type="evidence" value="ECO:0007669"/>
    <property type="project" value="InterPro"/>
</dbReference>
<name>A0AB73IKS4_9BURK</name>